<sequence>MSLHILSDADVRSVLASVDKTALNKLCDTLGAALYAYSNQGEKEYQCHRQGVTRPGGSTMLFMPATLADGSSVKVVGVPPPAPADVGPDYVPKAITGVVMISDADGRATGVLNAAALTAFRTSLGAIILYRYRLVTKDIVVFGAGKQAQWHLYLSLVLRRPDISSITIVNRSAARAESLITELHTMGGSPADLAHIKFTVVAPTDTATVKAAVQQADVIYCTTPSTEPVFPADWVDSDVGRKKSRFISAIGSYKLDMQEIDPALLRAVATDKTYPEAYFPGAVGINTNGGVILVDSRDACAAEAGELVNAGIPESHILETGELLKLQEDMAENAKKQSYLTQWLARGNVIYKSVGIGIMDLCIGRALLKMGADKSIGTTIPSF</sequence>
<reference evidence="2 3" key="1">
    <citation type="journal article" date="2013" name="BMC Genomics">
        <title>The genome and transcriptome of the pine saprophyte Ophiostoma piceae, and a comparison with the bark beetle-associated pine pathogen Grosmannia clavigera.</title>
        <authorList>
            <person name="Haridas S."/>
            <person name="Wang Y."/>
            <person name="Lim L."/>
            <person name="Massoumi Alamouti S."/>
            <person name="Jackman S."/>
            <person name="Docking R."/>
            <person name="Robertson G."/>
            <person name="Birol I."/>
            <person name="Bohlmann J."/>
            <person name="Breuil C."/>
        </authorList>
    </citation>
    <scope>NUCLEOTIDE SEQUENCE [LARGE SCALE GENOMIC DNA]</scope>
    <source>
        <strain evidence="2 3">UAMH 11346</strain>
    </source>
</reference>
<dbReference type="PANTHER" id="PTHR13812">
    <property type="entry name" value="KETIMINE REDUCTASE MU-CRYSTALLIN"/>
    <property type="match status" value="1"/>
</dbReference>
<accession>S3CTX2</accession>
<dbReference type="GO" id="GO:0005737">
    <property type="term" value="C:cytoplasm"/>
    <property type="evidence" value="ECO:0007669"/>
    <property type="project" value="TreeGrafter"/>
</dbReference>
<dbReference type="VEuPathDB" id="FungiDB:F503_05248"/>
<gene>
    <name evidence="2" type="ORF">F503_05248</name>
</gene>
<evidence type="ECO:0000313" key="2">
    <source>
        <dbReference type="EMBL" id="EPE10153.1"/>
    </source>
</evidence>
<organism evidence="2 3">
    <name type="scientific">Ophiostoma piceae (strain UAMH 11346)</name>
    <name type="common">Sap stain fungus</name>
    <dbReference type="NCBI Taxonomy" id="1262450"/>
    <lineage>
        <taxon>Eukaryota</taxon>
        <taxon>Fungi</taxon>
        <taxon>Dikarya</taxon>
        <taxon>Ascomycota</taxon>
        <taxon>Pezizomycotina</taxon>
        <taxon>Sordariomycetes</taxon>
        <taxon>Sordariomycetidae</taxon>
        <taxon>Ophiostomatales</taxon>
        <taxon>Ophiostomataceae</taxon>
        <taxon>Ophiostoma</taxon>
    </lineage>
</organism>
<dbReference type="EMBL" id="KE148146">
    <property type="protein sequence ID" value="EPE10153.1"/>
    <property type="molecule type" value="Genomic_DNA"/>
</dbReference>
<dbReference type="InterPro" id="IPR036291">
    <property type="entry name" value="NAD(P)-bd_dom_sf"/>
</dbReference>
<evidence type="ECO:0000313" key="3">
    <source>
        <dbReference type="Proteomes" id="UP000016923"/>
    </source>
</evidence>
<dbReference type="Gene3D" id="3.40.50.720">
    <property type="entry name" value="NAD(P)-binding Rossmann-like Domain"/>
    <property type="match status" value="1"/>
</dbReference>
<comment type="similarity">
    <text evidence="1">Belongs to the ornithine cyclodeaminase/mu-crystallin family.</text>
</comment>
<dbReference type="Proteomes" id="UP000016923">
    <property type="component" value="Unassembled WGS sequence"/>
</dbReference>
<dbReference type="Pfam" id="PF02423">
    <property type="entry name" value="OCD_Mu_crystall"/>
    <property type="match status" value="1"/>
</dbReference>
<proteinExistence type="inferred from homology"/>
<dbReference type="STRING" id="1262450.S3CTX2"/>
<dbReference type="AlphaFoldDB" id="S3CTX2"/>
<keyword evidence="3" id="KW-1185">Reference proteome</keyword>
<dbReference type="InterPro" id="IPR003462">
    <property type="entry name" value="ODC_Mu_crystall"/>
</dbReference>
<dbReference type="SUPFAM" id="SSF51735">
    <property type="entry name" value="NAD(P)-binding Rossmann-fold domains"/>
    <property type="match status" value="1"/>
</dbReference>
<dbReference type="Gene3D" id="3.30.1780.10">
    <property type="entry name" value="ornithine cyclodeaminase, domain 1"/>
    <property type="match status" value="1"/>
</dbReference>
<name>S3CTX2_OPHP1</name>
<dbReference type="eggNOG" id="KOG3007">
    <property type="taxonomic scope" value="Eukaryota"/>
</dbReference>
<protein>
    <submittedName>
        <fullName evidence="2">Ornithine cyclodeaminase mu-crystallin family protein</fullName>
    </submittedName>
</protein>
<evidence type="ECO:0000256" key="1">
    <source>
        <dbReference type="ARBA" id="ARBA00008903"/>
    </source>
</evidence>
<dbReference type="InterPro" id="IPR023401">
    <property type="entry name" value="ODC_N"/>
</dbReference>
<dbReference type="OrthoDB" id="41492at2759"/>
<dbReference type="HOGENOM" id="CLU_042088_0_1_1"/>
<dbReference type="PANTHER" id="PTHR13812:SF19">
    <property type="entry name" value="KETIMINE REDUCTASE MU-CRYSTALLIN"/>
    <property type="match status" value="1"/>
</dbReference>
<dbReference type="OMA" id="CVGMGLM"/>